<comment type="caution">
    <text evidence="1">The sequence shown here is derived from an EMBL/GenBank/DDBJ whole genome shotgun (WGS) entry which is preliminary data.</text>
</comment>
<organism evidence="1 2">
    <name type="scientific">Catharanthus roseus</name>
    <name type="common">Madagascar periwinkle</name>
    <name type="synonym">Vinca rosea</name>
    <dbReference type="NCBI Taxonomy" id="4058"/>
    <lineage>
        <taxon>Eukaryota</taxon>
        <taxon>Viridiplantae</taxon>
        <taxon>Streptophyta</taxon>
        <taxon>Embryophyta</taxon>
        <taxon>Tracheophyta</taxon>
        <taxon>Spermatophyta</taxon>
        <taxon>Magnoliopsida</taxon>
        <taxon>eudicotyledons</taxon>
        <taxon>Gunneridae</taxon>
        <taxon>Pentapetalae</taxon>
        <taxon>asterids</taxon>
        <taxon>lamiids</taxon>
        <taxon>Gentianales</taxon>
        <taxon>Apocynaceae</taxon>
        <taxon>Rauvolfioideae</taxon>
        <taxon>Vinceae</taxon>
        <taxon>Catharanthinae</taxon>
        <taxon>Catharanthus</taxon>
    </lineage>
</organism>
<gene>
    <name evidence="1" type="ORF">M9H77_20730</name>
</gene>
<accession>A0ACC0AKB8</accession>
<dbReference type="Proteomes" id="UP001060085">
    <property type="component" value="Linkage Group LG05"/>
</dbReference>
<reference evidence="2" key="1">
    <citation type="journal article" date="2023" name="Nat. Plants">
        <title>Single-cell RNA sequencing provides a high-resolution roadmap for understanding the multicellular compartmentation of specialized metabolism.</title>
        <authorList>
            <person name="Sun S."/>
            <person name="Shen X."/>
            <person name="Li Y."/>
            <person name="Li Y."/>
            <person name="Wang S."/>
            <person name="Li R."/>
            <person name="Zhang H."/>
            <person name="Shen G."/>
            <person name="Guo B."/>
            <person name="Wei J."/>
            <person name="Xu J."/>
            <person name="St-Pierre B."/>
            <person name="Chen S."/>
            <person name="Sun C."/>
        </authorList>
    </citation>
    <scope>NUCLEOTIDE SEQUENCE [LARGE SCALE GENOMIC DNA]</scope>
</reference>
<dbReference type="EMBL" id="CM044705">
    <property type="protein sequence ID" value="KAI5661407.1"/>
    <property type="molecule type" value="Genomic_DNA"/>
</dbReference>
<evidence type="ECO:0000313" key="1">
    <source>
        <dbReference type="EMBL" id="KAI5661407.1"/>
    </source>
</evidence>
<keyword evidence="2" id="KW-1185">Reference proteome</keyword>
<sequence>MLEESWSQEPDGGFPSPCDDDSVKEVSSLASKSATQCSKSNNMDPIGNEFCATDAILNEFWPDIGNFEDVDRIFRSFDSTFGLGANNEDEFEWFSSSDVEGSGDVLKSDYIHSLDQSSVYPAPSAVKVDTNGLTSASPKESYSSNQLLAADSSRGPSFQVPLCDSVSMEKNAQHVGNKLENIKGVTGEVGTSTMEESSSVNSGLDEISLEAASFRQLQLVMEQLDLRTKLCIRDSLYRLAHSAEQRHNHANLNDSCCGDDRDTGGILVTEGANKFAVGFMDMERDTNPIDRSIAHLLFHRPSDSSAAIPLQDSLPYKTGTSVDCLQRPVDKLNVIAHLVKLMNKKHTLLRAGKDSREPLVEGNLHHAGAPCTGDA</sequence>
<protein>
    <submittedName>
        <fullName evidence="1">Uncharacterized protein</fullName>
    </submittedName>
</protein>
<proteinExistence type="predicted"/>
<name>A0ACC0AKB8_CATRO</name>
<evidence type="ECO:0000313" key="2">
    <source>
        <dbReference type="Proteomes" id="UP001060085"/>
    </source>
</evidence>